<dbReference type="Proteomes" id="UP000432015">
    <property type="component" value="Unassembled WGS sequence"/>
</dbReference>
<name>A0A7K1LB90_9ACTN</name>
<sequence length="167" mass="18104">MNTDGLTVSNRLGRIRALLSGLTGPLSNGELHAWANLGNAEGMPREVFQLIDGLDSSQPRRPDAPGDILESPVDLAARLAETDEDGALHRLISIVSTTLAYRTPGRYDEVKAKDVFGSLLYLLGHDTRWWTTTDAPAWNPVTRHVFDAVVVGVGNGIIVTVLAFDED</sequence>
<dbReference type="EMBL" id="WOFH01000015">
    <property type="protein sequence ID" value="MUN41688.1"/>
    <property type="molecule type" value="Genomic_DNA"/>
</dbReference>
<protein>
    <submittedName>
        <fullName evidence="1">Uncharacterized protein</fullName>
    </submittedName>
</protein>
<dbReference type="RefSeq" id="WP_156220856.1">
    <property type="nucleotide sequence ID" value="NZ_WOFH01000015.1"/>
</dbReference>
<gene>
    <name evidence="1" type="ORF">GNZ18_34625</name>
</gene>
<organism evidence="1 2">
    <name type="scientific">Actinomadura litoris</name>
    <dbReference type="NCBI Taxonomy" id="2678616"/>
    <lineage>
        <taxon>Bacteria</taxon>
        <taxon>Bacillati</taxon>
        <taxon>Actinomycetota</taxon>
        <taxon>Actinomycetes</taxon>
        <taxon>Streptosporangiales</taxon>
        <taxon>Thermomonosporaceae</taxon>
        <taxon>Actinomadura</taxon>
    </lineage>
</organism>
<evidence type="ECO:0000313" key="1">
    <source>
        <dbReference type="EMBL" id="MUN41688.1"/>
    </source>
</evidence>
<evidence type="ECO:0000313" key="2">
    <source>
        <dbReference type="Proteomes" id="UP000432015"/>
    </source>
</evidence>
<comment type="caution">
    <text evidence="1">The sequence shown here is derived from an EMBL/GenBank/DDBJ whole genome shotgun (WGS) entry which is preliminary data.</text>
</comment>
<proteinExistence type="predicted"/>
<accession>A0A7K1LB90</accession>
<reference evidence="1 2" key="1">
    <citation type="submission" date="2019-11" db="EMBL/GenBank/DDBJ databases">
        <authorList>
            <person name="Cao P."/>
        </authorList>
    </citation>
    <scope>NUCLEOTIDE SEQUENCE [LARGE SCALE GENOMIC DNA]</scope>
    <source>
        <strain evidence="1 2">NEAU-AAG5</strain>
    </source>
</reference>
<keyword evidence="2" id="KW-1185">Reference proteome</keyword>
<dbReference type="AlphaFoldDB" id="A0A7K1LB90"/>